<evidence type="ECO:0000313" key="5">
    <source>
        <dbReference type="EMBL" id="MBA0124706.1"/>
    </source>
</evidence>
<protein>
    <recommendedName>
        <fullName evidence="7">Mce-associated membrane protein</fullName>
    </recommendedName>
</protein>
<feature type="compositionally biased region" description="Low complexity" evidence="3">
    <location>
        <begin position="56"/>
        <end position="86"/>
    </location>
</feature>
<evidence type="ECO:0008006" key="7">
    <source>
        <dbReference type="Google" id="ProtNLM"/>
    </source>
</evidence>
<keyword evidence="6" id="KW-1185">Reference proteome</keyword>
<evidence type="ECO:0000256" key="2">
    <source>
        <dbReference type="ARBA" id="ARBA00023136"/>
    </source>
</evidence>
<feature type="compositionally biased region" description="Low complexity" evidence="3">
    <location>
        <begin position="151"/>
        <end position="160"/>
    </location>
</feature>
<evidence type="ECO:0000313" key="6">
    <source>
        <dbReference type="Proteomes" id="UP000582974"/>
    </source>
</evidence>
<evidence type="ECO:0000256" key="4">
    <source>
        <dbReference type="SAM" id="Phobius"/>
    </source>
</evidence>
<dbReference type="AlphaFoldDB" id="A0A837ZVN0"/>
<feature type="compositionally biased region" description="Gly residues" evidence="3">
    <location>
        <begin position="170"/>
        <end position="180"/>
    </location>
</feature>
<keyword evidence="4" id="KW-0812">Transmembrane</keyword>
<dbReference type="Proteomes" id="UP000582974">
    <property type="component" value="Unassembled WGS sequence"/>
</dbReference>
<organism evidence="5 6">
    <name type="scientific">Haloechinothrix aidingensis</name>
    <dbReference type="NCBI Taxonomy" id="2752311"/>
    <lineage>
        <taxon>Bacteria</taxon>
        <taxon>Bacillati</taxon>
        <taxon>Actinomycetota</taxon>
        <taxon>Actinomycetes</taxon>
        <taxon>Pseudonocardiales</taxon>
        <taxon>Pseudonocardiaceae</taxon>
        <taxon>Haloechinothrix</taxon>
    </lineage>
</organism>
<comment type="caution">
    <text evidence="5">The sequence shown here is derived from an EMBL/GenBank/DDBJ whole genome shotgun (WGS) entry which is preliminary data.</text>
</comment>
<feature type="transmembrane region" description="Helical" evidence="4">
    <location>
        <begin position="192"/>
        <end position="213"/>
    </location>
</feature>
<name>A0A837ZVN0_9PSEU</name>
<accession>A0A837ZVN0</accession>
<proteinExistence type="predicted"/>
<comment type="subcellular location">
    <subcellularLocation>
        <location evidence="1">Membrane</location>
    </subcellularLocation>
</comment>
<dbReference type="RefSeq" id="WP_180891530.1">
    <property type="nucleotide sequence ID" value="NZ_JACCKD010000001.1"/>
</dbReference>
<dbReference type="GO" id="GO:0016020">
    <property type="term" value="C:membrane"/>
    <property type="evidence" value="ECO:0007669"/>
    <property type="project" value="UniProtKB-SubCell"/>
</dbReference>
<evidence type="ECO:0000256" key="3">
    <source>
        <dbReference type="SAM" id="MobiDB-lite"/>
    </source>
</evidence>
<dbReference type="EMBL" id="JACCKD010000001">
    <property type="protein sequence ID" value="MBA0124706.1"/>
    <property type="molecule type" value="Genomic_DNA"/>
</dbReference>
<dbReference type="PANTHER" id="PTHR37042:SF4">
    <property type="entry name" value="OUTER MEMBRANE PROTEIN RV1973"/>
    <property type="match status" value="1"/>
</dbReference>
<feature type="region of interest" description="Disordered" evidence="3">
    <location>
        <begin position="1"/>
        <end position="185"/>
    </location>
</feature>
<feature type="compositionally biased region" description="Acidic residues" evidence="3">
    <location>
        <begin position="369"/>
        <end position="390"/>
    </location>
</feature>
<keyword evidence="2 4" id="KW-0472">Membrane</keyword>
<sequence>MPTPNRRRPGSSGQPNRRRRVAGHARPGTEKEQRPSPSPRPRATDEDGTPVEQPQDAESAADSAADSATESTTGEAGGPAEQAGAAVPETGSTEPEQAGAGTEELDEGSIADRPEAGAQPSAHASTEAGDAAVTGAVERTGDGGDSDGGDSDASGHAGAPADEDVPGWSVGDGGGDGDGSGEAARRGVSPKVLAAVLTVAGVVLAGLAGFFGYQYSQVSGATSNKALVDASATAKVKEDIGSAVERVLSYDHSAIEETEKAADELLITEDVRETYNDLYSEVKRIAPEQKMVLKTRVSRSAVIELDDDRARLLVFVDQSANREGQEDGNVGGSQLAVTAQRQDGQWKIAQLDTYTDGDGNIGQPGAGEESGDGEDTDGEQGSDEGQDTEGEQGSQDEQGN</sequence>
<gene>
    <name evidence="5" type="ORF">H0B56_04050</name>
</gene>
<feature type="region of interest" description="Disordered" evidence="3">
    <location>
        <begin position="351"/>
        <end position="400"/>
    </location>
</feature>
<feature type="compositionally biased region" description="Low complexity" evidence="3">
    <location>
        <begin position="391"/>
        <end position="400"/>
    </location>
</feature>
<dbReference type="PANTHER" id="PTHR37042">
    <property type="entry name" value="OUTER MEMBRANE PROTEIN RV1973"/>
    <property type="match status" value="1"/>
</dbReference>
<evidence type="ECO:0000256" key="1">
    <source>
        <dbReference type="ARBA" id="ARBA00004370"/>
    </source>
</evidence>
<keyword evidence="4" id="KW-1133">Transmembrane helix</keyword>
<reference evidence="5 6" key="1">
    <citation type="submission" date="2020-07" db="EMBL/GenBank/DDBJ databases">
        <title>Genome of Haloechinothrix sp.</title>
        <authorList>
            <person name="Tang S.-K."/>
            <person name="Yang L."/>
            <person name="Zhu W.-Y."/>
        </authorList>
    </citation>
    <scope>NUCLEOTIDE SEQUENCE [LARGE SCALE GENOMIC DNA]</scope>
    <source>
        <strain evidence="5 6">YIM 98757</strain>
    </source>
</reference>